<dbReference type="EMBL" id="JAMYEC010000011">
    <property type="protein sequence ID" value="MDX2336170.1"/>
    <property type="molecule type" value="Genomic_DNA"/>
</dbReference>
<dbReference type="RefSeq" id="WP_157076490.1">
    <property type="nucleotide sequence ID" value="NZ_DALYTD010000022.1"/>
</dbReference>
<name>A0ABU4KTD4_BREVE</name>
<dbReference type="Proteomes" id="UP001272940">
    <property type="component" value="Unassembled WGS sequence"/>
</dbReference>
<dbReference type="NCBIfam" id="NF033521">
    <property type="entry name" value="lasso_leader_L3"/>
    <property type="match status" value="1"/>
</dbReference>
<evidence type="ECO:0000313" key="3">
    <source>
        <dbReference type="Proteomes" id="UP001272940"/>
    </source>
</evidence>
<keyword evidence="3" id="KW-1185">Reference proteome</keyword>
<feature type="compositionally biased region" description="Polar residues" evidence="1">
    <location>
        <begin position="24"/>
        <end position="33"/>
    </location>
</feature>
<evidence type="ECO:0000256" key="1">
    <source>
        <dbReference type="SAM" id="MobiDB-lite"/>
    </source>
</evidence>
<organism evidence="2 3">
    <name type="scientific">Brevundimonas vesicularis</name>
    <name type="common">Pseudomonas vesicularis</name>
    <dbReference type="NCBI Taxonomy" id="41276"/>
    <lineage>
        <taxon>Bacteria</taxon>
        <taxon>Pseudomonadati</taxon>
        <taxon>Pseudomonadota</taxon>
        <taxon>Alphaproteobacteria</taxon>
        <taxon>Caulobacterales</taxon>
        <taxon>Caulobacteraceae</taxon>
        <taxon>Brevundimonas</taxon>
    </lineage>
</organism>
<comment type="caution">
    <text evidence="2">The sequence shown here is derived from an EMBL/GenBank/DDBJ whole genome shotgun (WGS) entry which is preliminary data.</text>
</comment>
<evidence type="ECO:0000313" key="2">
    <source>
        <dbReference type="EMBL" id="MDX2336170.1"/>
    </source>
</evidence>
<sequence length="48" mass="5090">MTTVKTPYEAPEMTSLGSFETLTQGASRGSQLDATFPTGTPFGELTFS</sequence>
<gene>
    <name evidence="2" type="ORF">NJD11_14615</name>
</gene>
<feature type="region of interest" description="Disordered" evidence="1">
    <location>
        <begin position="24"/>
        <end position="48"/>
    </location>
</feature>
<protein>
    <submittedName>
        <fullName evidence="2">Lasso RiPP family leader peptide-containing protein</fullName>
    </submittedName>
</protein>
<accession>A0ABU4KTD4</accession>
<reference evidence="2 3" key="1">
    <citation type="journal article" date="2023" name="FEMS Microbes">
        <title>Whole genomes of deep-sea sponge-associated bacteria exhibit high novel natural product potential.</title>
        <authorList>
            <person name="Hesketh-Best P.J."/>
            <person name="January G.G."/>
            <person name="Koch M.J."/>
            <person name="Warburton P.J."/>
            <person name="Howell K.L."/>
            <person name="Upton M."/>
        </authorList>
    </citation>
    <scope>NUCLEOTIDE SEQUENCE [LARGE SCALE GENOMIC DNA]</scope>
    <source>
        <strain evidence="2 3">PC206-O</strain>
    </source>
</reference>
<proteinExistence type="predicted"/>